<evidence type="ECO:0000259" key="17">
    <source>
        <dbReference type="PROSITE" id="PS51747"/>
    </source>
</evidence>
<comment type="pathway">
    <text evidence="2 13">Cofactor biosynthesis; riboflavin biosynthesis; 5-amino-6-(D-ribitylamino)uracil from GTP: step 2/4.</text>
</comment>
<feature type="binding site" evidence="15">
    <location>
        <position position="156"/>
    </location>
    <ligand>
        <name>NADP(+)</name>
        <dbReference type="ChEBI" id="CHEBI:58349"/>
    </ligand>
</feature>
<comment type="catalytic activity">
    <reaction evidence="13">
        <text>2,5-diamino-6-hydroxy-4-(5-phosphoribosylamino)-pyrimidine + H2O + H(+) = 5-amino-6-(5-phospho-D-ribosylamino)uracil + NH4(+)</text>
        <dbReference type="Rhea" id="RHEA:21868"/>
        <dbReference type="ChEBI" id="CHEBI:15377"/>
        <dbReference type="ChEBI" id="CHEBI:15378"/>
        <dbReference type="ChEBI" id="CHEBI:28938"/>
        <dbReference type="ChEBI" id="CHEBI:58453"/>
        <dbReference type="ChEBI" id="CHEBI:58614"/>
        <dbReference type="EC" id="3.5.4.26"/>
    </reaction>
</comment>
<dbReference type="CDD" id="cd01284">
    <property type="entry name" value="Riboflavin_deaminase-reductase"/>
    <property type="match status" value="1"/>
</dbReference>
<comment type="catalytic activity">
    <reaction evidence="13">
        <text>5-amino-6-(5-phospho-D-ribitylamino)uracil + NADP(+) = 5-amino-6-(5-phospho-D-ribosylamino)uracil + NADPH + H(+)</text>
        <dbReference type="Rhea" id="RHEA:17845"/>
        <dbReference type="ChEBI" id="CHEBI:15378"/>
        <dbReference type="ChEBI" id="CHEBI:57783"/>
        <dbReference type="ChEBI" id="CHEBI:58349"/>
        <dbReference type="ChEBI" id="CHEBI:58421"/>
        <dbReference type="ChEBI" id="CHEBI:58453"/>
        <dbReference type="EC" id="1.1.1.193"/>
    </reaction>
</comment>
<dbReference type="Gene3D" id="3.40.430.10">
    <property type="entry name" value="Dihydrofolate Reductase, subunit A"/>
    <property type="match status" value="1"/>
</dbReference>
<dbReference type="EC" id="3.5.4.26" evidence="13"/>
<evidence type="ECO:0000313" key="19">
    <source>
        <dbReference type="Proteomes" id="UP000568888"/>
    </source>
</evidence>
<feature type="binding site" evidence="15">
    <location>
        <position position="206"/>
    </location>
    <ligand>
        <name>substrate</name>
    </ligand>
</feature>
<feature type="binding site" evidence="15">
    <location>
        <position position="172"/>
    </location>
    <ligand>
        <name>NADP(+)</name>
        <dbReference type="ChEBI" id="CHEBI:58349"/>
    </ligand>
</feature>
<keyword evidence="7 13" id="KW-0479">Metal-binding</keyword>
<dbReference type="PANTHER" id="PTHR38011">
    <property type="entry name" value="DIHYDROFOLATE REDUCTASE FAMILY PROTEIN (AFU_ORTHOLOGUE AFUA_8G06820)"/>
    <property type="match status" value="1"/>
</dbReference>
<dbReference type="GO" id="GO:0008835">
    <property type="term" value="F:diaminohydroxyphosphoribosylaminopyrimidine deaminase activity"/>
    <property type="evidence" value="ECO:0007669"/>
    <property type="project" value="UniProtKB-EC"/>
</dbReference>
<evidence type="ECO:0000256" key="10">
    <source>
        <dbReference type="ARBA" id="ARBA00022857"/>
    </source>
</evidence>
<feature type="binding site" evidence="15">
    <location>
        <position position="209"/>
    </location>
    <ligand>
        <name>substrate</name>
    </ligand>
</feature>
<dbReference type="EMBL" id="BLXY01000004">
    <property type="protein sequence ID" value="GFO64740.1"/>
    <property type="molecule type" value="Genomic_DNA"/>
</dbReference>
<evidence type="ECO:0000256" key="6">
    <source>
        <dbReference type="ARBA" id="ARBA00022619"/>
    </source>
</evidence>
<evidence type="ECO:0000256" key="15">
    <source>
        <dbReference type="PIRSR" id="PIRSR006769-2"/>
    </source>
</evidence>
<comment type="function">
    <text evidence="1 13">Converts 2,5-diamino-6-(ribosylamino)-4(3h)-pyrimidinone 5'-phosphate into 5-amino-6-(ribosylamino)-2,4(1h,3h)-pyrimidinedione 5'-phosphate.</text>
</comment>
<comment type="similarity">
    <text evidence="5 13">In the C-terminal section; belongs to the HTP reductase family.</text>
</comment>
<dbReference type="NCBIfam" id="TIGR00326">
    <property type="entry name" value="eubact_ribD"/>
    <property type="match status" value="1"/>
</dbReference>
<dbReference type="RefSeq" id="WP_183348114.1">
    <property type="nucleotide sequence ID" value="NZ_BLXY01000004.1"/>
</dbReference>
<evidence type="ECO:0000256" key="11">
    <source>
        <dbReference type="ARBA" id="ARBA00023002"/>
    </source>
</evidence>
<dbReference type="InterPro" id="IPR004794">
    <property type="entry name" value="Eubact_RibD"/>
</dbReference>
<dbReference type="EC" id="1.1.1.193" evidence="13"/>
<organism evidence="18 19">
    <name type="scientific">Geomonas paludis</name>
    <dbReference type="NCBI Taxonomy" id="2740185"/>
    <lineage>
        <taxon>Bacteria</taxon>
        <taxon>Pseudomonadati</taxon>
        <taxon>Thermodesulfobacteriota</taxon>
        <taxon>Desulfuromonadia</taxon>
        <taxon>Geobacterales</taxon>
        <taxon>Geobacteraceae</taxon>
        <taxon>Geomonas</taxon>
    </lineage>
</organism>
<keyword evidence="12" id="KW-0511">Multifunctional enzyme</keyword>
<reference evidence="19" key="1">
    <citation type="submission" date="2020-06" db="EMBL/GenBank/DDBJ databases">
        <title>Draft genomic sequecing of Geomonas sp. Red736.</title>
        <authorList>
            <person name="Itoh H."/>
            <person name="Xu Z.X."/>
            <person name="Ushijima N."/>
            <person name="Masuda Y."/>
            <person name="Shiratori Y."/>
            <person name="Senoo K."/>
        </authorList>
    </citation>
    <scope>NUCLEOTIDE SEQUENCE [LARGE SCALE GENOMIC DNA]</scope>
    <source>
        <strain evidence="19">Red736</strain>
    </source>
</reference>
<comment type="cofactor">
    <cofactor evidence="13 16">
        <name>Zn(2+)</name>
        <dbReference type="ChEBI" id="CHEBI:29105"/>
    </cofactor>
    <text evidence="13 16">Binds 1 zinc ion.</text>
</comment>
<dbReference type="Proteomes" id="UP000568888">
    <property type="component" value="Unassembled WGS sequence"/>
</dbReference>
<dbReference type="PROSITE" id="PS51747">
    <property type="entry name" value="CYT_DCMP_DEAMINASES_2"/>
    <property type="match status" value="1"/>
</dbReference>
<name>A0A6V8MXD7_9BACT</name>
<feature type="binding site" evidence="16">
    <location>
        <position position="77"/>
    </location>
    <ligand>
        <name>Zn(2+)</name>
        <dbReference type="ChEBI" id="CHEBI:29105"/>
        <note>catalytic</note>
    </ligand>
</feature>
<dbReference type="UniPathway" id="UPA00275">
    <property type="reaction ID" value="UER00401"/>
</dbReference>
<keyword evidence="8 13" id="KW-0378">Hydrolase</keyword>
<dbReference type="Pfam" id="PF01872">
    <property type="entry name" value="RibD_C"/>
    <property type="match status" value="1"/>
</dbReference>
<gene>
    <name evidence="18" type="primary">ribD</name>
    <name evidence="18" type="ORF">GMPD_26590</name>
</gene>
<evidence type="ECO:0000256" key="5">
    <source>
        <dbReference type="ARBA" id="ARBA00007417"/>
    </source>
</evidence>
<evidence type="ECO:0000256" key="8">
    <source>
        <dbReference type="ARBA" id="ARBA00022801"/>
    </source>
</evidence>
<evidence type="ECO:0000256" key="12">
    <source>
        <dbReference type="ARBA" id="ARBA00023268"/>
    </source>
</evidence>
<evidence type="ECO:0000256" key="1">
    <source>
        <dbReference type="ARBA" id="ARBA00002151"/>
    </source>
</evidence>
<comment type="similarity">
    <text evidence="4 13">In the N-terminal section; belongs to the cytidine and deoxycytidylate deaminase family.</text>
</comment>
<dbReference type="InterPro" id="IPR016193">
    <property type="entry name" value="Cytidine_deaminase-like"/>
</dbReference>
<proteinExistence type="inferred from homology"/>
<feature type="binding site" evidence="15">
    <location>
        <begin position="296"/>
        <end position="302"/>
    </location>
    <ligand>
        <name>NADP(+)</name>
        <dbReference type="ChEBI" id="CHEBI:58349"/>
    </ligand>
</feature>
<feature type="binding site" evidence="16">
    <location>
        <position position="52"/>
    </location>
    <ligand>
        <name>Zn(2+)</name>
        <dbReference type="ChEBI" id="CHEBI:29105"/>
        <note>catalytic</note>
    </ligand>
</feature>
<feature type="binding site" evidence="16">
    <location>
        <position position="86"/>
    </location>
    <ligand>
        <name>Zn(2+)</name>
        <dbReference type="ChEBI" id="CHEBI:29105"/>
        <note>catalytic</note>
    </ligand>
</feature>
<dbReference type="InterPro" id="IPR050765">
    <property type="entry name" value="Riboflavin_Biosynth_HTPR"/>
</dbReference>
<dbReference type="InterPro" id="IPR011549">
    <property type="entry name" value="RibD_C"/>
</dbReference>
<dbReference type="InterPro" id="IPR024072">
    <property type="entry name" value="DHFR-like_dom_sf"/>
</dbReference>
<feature type="binding site" evidence="15">
    <location>
        <position position="170"/>
    </location>
    <ligand>
        <name>substrate</name>
    </ligand>
</feature>
<dbReference type="GO" id="GO:0008703">
    <property type="term" value="F:5-amino-6-(5-phosphoribosylamino)uracil reductase activity"/>
    <property type="evidence" value="ECO:0007669"/>
    <property type="project" value="UniProtKB-EC"/>
</dbReference>
<dbReference type="InterPro" id="IPR002125">
    <property type="entry name" value="CMP_dCMP_dom"/>
</dbReference>
<dbReference type="Pfam" id="PF00383">
    <property type="entry name" value="dCMP_cyt_deam_1"/>
    <property type="match status" value="1"/>
</dbReference>
<keyword evidence="9 13" id="KW-0862">Zinc</keyword>
<feature type="binding site" evidence="15">
    <location>
        <position position="294"/>
    </location>
    <ligand>
        <name>substrate</name>
    </ligand>
</feature>
<dbReference type="PANTHER" id="PTHR38011:SF7">
    <property type="entry name" value="2,5-DIAMINO-6-RIBOSYLAMINO-4(3H)-PYRIMIDINONE 5'-PHOSPHATE REDUCTASE"/>
    <property type="match status" value="1"/>
</dbReference>
<dbReference type="FunFam" id="3.40.140.10:FF:000025">
    <property type="entry name" value="Riboflavin biosynthesis protein RibD"/>
    <property type="match status" value="1"/>
</dbReference>
<dbReference type="GO" id="GO:0008270">
    <property type="term" value="F:zinc ion binding"/>
    <property type="evidence" value="ECO:0007669"/>
    <property type="project" value="InterPro"/>
</dbReference>
<keyword evidence="11 13" id="KW-0560">Oxidoreductase</keyword>
<dbReference type="PIRSF" id="PIRSF006769">
    <property type="entry name" value="RibD"/>
    <property type="match status" value="1"/>
</dbReference>
<evidence type="ECO:0000256" key="4">
    <source>
        <dbReference type="ARBA" id="ARBA00005259"/>
    </source>
</evidence>
<evidence type="ECO:0000256" key="3">
    <source>
        <dbReference type="ARBA" id="ARBA00004910"/>
    </source>
</evidence>
<dbReference type="GO" id="GO:0009231">
    <property type="term" value="P:riboflavin biosynthetic process"/>
    <property type="evidence" value="ECO:0007669"/>
    <property type="project" value="UniProtKB-UniPathway"/>
</dbReference>
<evidence type="ECO:0000256" key="9">
    <source>
        <dbReference type="ARBA" id="ARBA00022833"/>
    </source>
</evidence>
<comment type="pathway">
    <text evidence="3 13">Cofactor biosynthesis; riboflavin biosynthesis; 5-amino-6-(D-ribitylamino)uracil from GTP: step 3/4.</text>
</comment>
<feature type="binding site" evidence="15">
    <location>
        <position position="198"/>
    </location>
    <ligand>
        <name>NADP(+)</name>
        <dbReference type="ChEBI" id="CHEBI:58349"/>
    </ligand>
</feature>
<dbReference type="SUPFAM" id="SSF53597">
    <property type="entry name" value="Dihydrofolate reductase-like"/>
    <property type="match status" value="1"/>
</dbReference>
<evidence type="ECO:0000256" key="2">
    <source>
        <dbReference type="ARBA" id="ARBA00004882"/>
    </source>
</evidence>
<dbReference type="AlphaFoldDB" id="A0A6V8MXD7"/>
<evidence type="ECO:0000256" key="16">
    <source>
        <dbReference type="PIRSR" id="PIRSR006769-3"/>
    </source>
</evidence>
<dbReference type="SUPFAM" id="SSF53927">
    <property type="entry name" value="Cytidine deaminase-like"/>
    <property type="match status" value="1"/>
</dbReference>
<dbReference type="InterPro" id="IPR016192">
    <property type="entry name" value="APOBEC/CMP_deaminase_Zn-bd"/>
</dbReference>
<evidence type="ECO:0000256" key="7">
    <source>
        <dbReference type="ARBA" id="ARBA00022723"/>
    </source>
</evidence>
<dbReference type="GO" id="GO:0050661">
    <property type="term" value="F:NADP binding"/>
    <property type="evidence" value="ECO:0007669"/>
    <property type="project" value="InterPro"/>
</dbReference>
<protein>
    <recommendedName>
        <fullName evidence="13">Riboflavin biosynthesis protein RibD</fullName>
    </recommendedName>
    <domain>
        <recommendedName>
            <fullName evidence="13">Diaminohydroxyphosphoribosylaminopyrimidine deaminase</fullName>
            <shortName evidence="13">DRAP deaminase</shortName>
            <ecNumber evidence="13">3.5.4.26</ecNumber>
        </recommendedName>
        <alternativeName>
            <fullName evidence="13">Riboflavin-specific deaminase</fullName>
        </alternativeName>
    </domain>
    <domain>
        <recommendedName>
            <fullName evidence="13">5-amino-6-(5-phosphoribosylamino)uracil reductase</fullName>
            <ecNumber evidence="13">1.1.1.193</ecNumber>
        </recommendedName>
        <alternativeName>
            <fullName evidence="13">HTP reductase</fullName>
        </alternativeName>
    </domain>
</protein>
<feature type="binding site" evidence="15">
    <location>
        <position position="186"/>
    </location>
    <ligand>
        <name>substrate</name>
    </ligand>
</feature>
<accession>A0A6V8MXD7</accession>
<dbReference type="NCBIfam" id="TIGR00227">
    <property type="entry name" value="ribD_Cterm"/>
    <property type="match status" value="1"/>
</dbReference>
<dbReference type="InterPro" id="IPR002734">
    <property type="entry name" value="RibDG_C"/>
</dbReference>
<dbReference type="Gene3D" id="3.40.140.10">
    <property type="entry name" value="Cytidine Deaminase, domain 2"/>
    <property type="match status" value="1"/>
</dbReference>
<feature type="active site" description="Proton donor" evidence="14">
    <location>
        <position position="54"/>
    </location>
</feature>
<feature type="domain" description="CMP/dCMP-type deaminase" evidence="17">
    <location>
        <begin position="3"/>
        <end position="125"/>
    </location>
</feature>
<comment type="caution">
    <text evidence="18">The sequence shown here is derived from an EMBL/GenBank/DDBJ whole genome shotgun (WGS) entry which is preliminary data.</text>
</comment>
<evidence type="ECO:0000256" key="13">
    <source>
        <dbReference type="PIRNR" id="PIRNR006769"/>
    </source>
</evidence>
<evidence type="ECO:0000313" key="18">
    <source>
        <dbReference type="EMBL" id="GFO64740.1"/>
    </source>
</evidence>
<keyword evidence="6 13" id="KW-0686">Riboflavin biosynthesis</keyword>
<keyword evidence="10 13" id="KW-0521">NADP</keyword>
<dbReference type="PROSITE" id="PS00903">
    <property type="entry name" value="CYT_DCMP_DEAMINASES_1"/>
    <property type="match status" value="1"/>
</dbReference>
<evidence type="ECO:0000256" key="14">
    <source>
        <dbReference type="PIRSR" id="PIRSR006769-1"/>
    </source>
</evidence>
<feature type="binding site" evidence="15">
    <location>
        <position position="223"/>
    </location>
    <ligand>
        <name>NADP(+)</name>
        <dbReference type="ChEBI" id="CHEBI:58349"/>
    </ligand>
</feature>
<sequence>MFADHLNMMRLAVVEARKGVGKTAPNPAVGCVIVKDGAIVGKGWHKKAGTPHAEVHALRAAGALAEGADVYVTLEPCSHFGKTPPCARALIEARVARVFVAMVDPNPLVSGRGIGMLREAGIEVEVGLLEAESRELNRPFIKWIQTRRPYVVLKSALTLDGMSATASGDSKWVTGDAARREVHRLRGRLDAIMVGVGTVIKDDPLLTCRVPGGKDPLRVIVDSTLRIPRHAALFSLKSQAPTVIATCCTDTAGIEAVVAHGVEVLVCKEKEGRVDLDDLLTKLGDRGVQSILLEGGHHLAGAFVRGGLIDHCMLFLAPKLVGGAGTGLFAGEGVHLMADAIRLEDVKVKRIGVDLLVEGTPKTQTGSTFNVRR</sequence>
<feature type="binding site" evidence="15">
    <location>
        <position position="202"/>
    </location>
    <ligand>
        <name>NADP(+)</name>
        <dbReference type="ChEBI" id="CHEBI:58349"/>
    </ligand>
</feature>